<keyword evidence="1" id="KW-0677">Repeat</keyword>
<keyword evidence="2 3" id="KW-0040">ANK repeat</keyword>
<dbReference type="OrthoDB" id="7482647at2759"/>
<dbReference type="Pfam" id="PF12796">
    <property type="entry name" value="Ank_2"/>
    <property type="match status" value="1"/>
</dbReference>
<dbReference type="SUPFAM" id="SSF48403">
    <property type="entry name" value="Ankyrin repeat"/>
    <property type="match status" value="1"/>
</dbReference>
<reference evidence="5 6" key="1">
    <citation type="submission" date="2019-08" db="EMBL/GenBank/DDBJ databases">
        <authorList>
            <person name="Alioto T."/>
            <person name="Alioto T."/>
            <person name="Gomez Garrido J."/>
        </authorList>
    </citation>
    <scope>NUCLEOTIDE SEQUENCE [LARGE SCALE GENOMIC DNA]</scope>
</reference>
<dbReference type="InterPro" id="IPR036770">
    <property type="entry name" value="Ankyrin_rpt-contain_sf"/>
</dbReference>
<accession>A0A5E4MRZ2</accession>
<evidence type="ECO:0000256" key="1">
    <source>
        <dbReference type="ARBA" id="ARBA00022737"/>
    </source>
</evidence>
<evidence type="ECO:0000313" key="6">
    <source>
        <dbReference type="Proteomes" id="UP000325440"/>
    </source>
</evidence>
<dbReference type="Gene3D" id="1.25.40.20">
    <property type="entry name" value="Ankyrin repeat-containing domain"/>
    <property type="match status" value="2"/>
</dbReference>
<evidence type="ECO:0000256" key="2">
    <source>
        <dbReference type="ARBA" id="ARBA00023043"/>
    </source>
</evidence>
<dbReference type="PROSITE" id="PS50297">
    <property type="entry name" value="ANK_REP_REGION"/>
    <property type="match status" value="1"/>
</dbReference>
<gene>
    <name evidence="5" type="ORF">CINCED_3A005074</name>
</gene>
<sequence length="946" mass="108914">MEKQERNARNICEENERLEQQVEKLSRDMQNEVFIKNSTINLLNEELKDKKDEIHFMNITNEKLSKDLDQAEALINRLKDQWKEEEKQLEDLIKKLLDDNKYLQEIEYLREDVTQEKLKNQDLIEELNRLQKENEDLKLKALHLQPGRSLLDELSEANIKADKFTQTENDYDEGEYSQESDLGYASFLDGIKLESSFKQKCPEPNRPLNLEKQDLTRELSTLQKENDDRKSKLLCFQPEMLLSNEPSEVKIKAGKFTQTENDYDKGECSQESDLGYASLLDGINPESSFEQRCSKTDKALKRLPKKFKKKQVNDKYQLIKEYLCSSFKRCSFTFRDCSLMDITEDTFDNLMRIWFVHRSNLIRSENEKKLNEGLLSILSSTGNNYAENLERFLLDNKDNQDLKTVLNLRRGESGLTVLHALSSIADKDKDYDNAVGLLLKAGADPNIHNDREQTPLHCANGFNSIASLLKAGANPNQQDNQGKTPLHYAAKVGLDKESINLFLESRAKLNILDKQGKTPLDVAIDNDNKYIECFFTDNQKRLKKELSNELRFQGDSVGLTEGLKECLHKHKNDQDLKVVLNLCEFETVLEVRRLLFSEAGVTYKMGYRMEEYVPESSLWYNLMLNQNMELDELFKKASKVQNMYQLSEIVGQVIQSGVRFNFPRSFYDEFGEEIYNFMDLVVKKTGELDSNFEIASDIVCKLLSRGAMLYSVDAEDLFDILEWEFEGHKINIVKAYEDYINRTTKFIEIAKSASNGKVKNAKMDNSSFYLEYSEDSTIDVAKITDGERDLGFTQEAVYGRNIIKIGESEVEIITQGGIRNYTDLADGSDIALTFHTSLGELKVRLYPDKENENFITVEVNDEDLLDKIENYNEKIGKNCLLGGLSVNEAINLGSFNKSRALFHPKKIGQSDETKVPLWKEPGKMRVTSNLQETQATLHNKGTRTML</sequence>
<keyword evidence="6" id="KW-1185">Reference proteome</keyword>
<feature type="coiled-coil region" evidence="4">
    <location>
        <begin position="205"/>
        <end position="232"/>
    </location>
</feature>
<proteinExistence type="predicted"/>
<protein>
    <submittedName>
        <fullName evidence="5">Ankyrin repeat-containing domain,Ankyrin repeat</fullName>
    </submittedName>
</protein>
<dbReference type="SMART" id="SM00248">
    <property type="entry name" value="ANK"/>
    <property type="match status" value="4"/>
</dbReference>
<dbReference type="EMBL" id="CABPRJ010001042">
    <property type="protein sequence ID" value="VVC35052.1"/>
    <property type="molecule type" value="Genomic_DNA"/>
</dbReference>
<evidence type="ECO:0000313" key="5">
    <source>
        <dbReference type="EMBL" id="VVC35052.1"/>
    </source>
</evidence>
<evidence type="ECO:0000256" key="4">
    <source>
        <dbReference type="SAM" id="Coils"/>
    </source>
</evidence>
<dbReference type="AlphaFoldDB" id="A0A5E4MRZ2"/>
<dbReference type="Proteomes" id="UP000325440">
    <property type="component" value="Unassembled WGS sequence"/>
</dbReference>
<organism evidence="5 6">
    <name type="scientific">Cinara cedri</name>
    <dbReference type="NCBI Taxonomy" id="506608"/>
    <lineage>
        <taxon>Eukaryota</taxon>
        <taxon>Metazoa</taxon>
        <taxon>Ecdysozoa</taxon>
        <taxon>Arthropoda</taxon>
        <taxon>Hexapoda</taxon>
        <taxon>Insecta</taxon>
        <taxon>Pterygota</taxon>
        <taxon>Neoptera</taxon>
        <taxon>Paraneoptera</taxon>
        <taxon>Hemiptera</taxon>
        <taxon>Sternorrhyncha</taxon>
        <taxon>Aphidomorpha</taxon>
        <taxon>Aphidoidea</taxon>
        <taxon>Aphididae</taxon>
        <taxon>Lachninae</taxon>
        <taxon>Cinara</taxon>
    </lineage>
</organism>
<dbReference type="PANTHER" id="PTHR24198:SF165">
    <property type="entry name" value="ANKYRIN REPEAT-CONTAINING PROTEIN-RELATED"/>
    <property type="match status" value="1"/>
</dbReference>
<dbReference type="InterPro" id="IPR002110">
    <property type="entry name" value="Ankyrin_rpt"/>
</dbReference>
<dbReference type="PROSITE" id="PS50088">
    <property type="entry name" value="ANK_REPEAT"/>
    <property type="match status" value="2"/>
</dbReference>
<feature type="repeat" description="ANK" evidence="3">
    <location>
        <begin position="413"/>
        <end position="450"/>
    </location>
</feature>
<feature type="coiled-coil region" evidence="4">
    <location>
        <begin position="1"/>
        <end position="140"/>
    </location>
</feature>
<name>A0A5E4MRZ2_9HEMI</name>
<keyword evidence="4" id="KW-0175">Coiled coil</keyword>
<feature type="repeat" description="ANK" evidence="3">
    <location>
        <begin position="481"/>
        <end position="514"/>
    </location>
</feature>
<evidence type="ECO:0000256" key="3">
    <source>
        <dbReference type="PROSITE-ProRule" id="PRU00023"/>
    </source>
</evidence>
<dbReference type="PANTHER" id="PTHR24198">
    <property type="entry name" value="ANKYRIN REPEAT AND PROTEIN KINASE DOMAIN-CONTAINING PROTEIN"/>
    <property type="match status" value="1"/>
</dbReference>